<organism evidence="4 5">
    <name type="scientific">Hondaea fermentalgiana</name>
    <dbReference type="NCBI Taxonomy" id="2315210"/>
    <lineage>
        <taxon>Eukaryota</taxon>
        <taxon>Sar</taxon>
        <taxon>Stramenopiles</taxon>
        <taxon>Bigyra</taxon>
        <taxon>Labyrinthulomycetes</taxon>
        <taxon>Thraustochytrida</taxon>
        <taxon>Thraustochytriidae</taxon>
        <taxon>Hondaea</taxon>
    </lineage>
</organism>
<dbReference type="InParanoid" id="A0A2R5GLG7"/>
<feature type="coiled-coil region" evidence="1">
    <location>
        <begin position="164"/>
        <end position="191"/>
    </location>
</feature>
<feature type="compositionally biased region" description="Basic and acidic residues" evidence="2">
    <location>
        <begin position="14"/>
        <end position="28"/>
    </location>
</feature>
<protein>
    <recommendedName>
        <fullName evidence="3">WKF domain-containing protein</fullName>
    </recommendedName>
</protein>
<dbReference type="PANTHER" id="PTHR22306:SF2">
    <property type="entry name" value="CHROMOSOME 7 OPEN READING FRAME 50"/>
    <property type="match status" value="1"/>
</dbReference>
<evidence type="ECO:0000256" key="1">
    <source>
        <dbReference type="SAM" id="Coils"/>
    </source>
</evidence>
<keyword evidence="5" id="KW-1185">Reference proteome</keyword>
<dbReference type="EMBL" id="BEYU01000104">
    <property type="protein sequence ID" value="GBG31720.1"/>
    <property type="molecule type" value="Genomic_DNA"/>
</dbReference>
<evidence type="ECO:0000313" key="5">
    <source>
        <dbReference type="Proteomes" id="UP000241890"/>
    </source>
</evidence>
<accession>A0A2R5GLG7</accession>
<dbReference type="PANTHER" id="PTHR22306">
    <property type="entry name" value="CHROMOSOME 7 OPEN READING FRAME 50"/>
    <property type="match status" value="1"/>
</dbReference>
<dbReference type="Pfam" id="PF10180">
    <property type="entry name" value="WKF"/>
    <property type="match status" value="1"/>
</dbReference>
<comment type="caution">
    <text evidence="4">The sequence shown here is derived from an EMBL/GenBank/DDBJ whole genome shotgun (WGS) entry which is preliminary data.</text>
</comment>
<evidence type="ECO:0000259" key="3">
    <source>
        <dbReference type="Pfam" id="PF10180"/>
    </source>
</evidence>
<evidence type="ECO:0000256" key="2">
    <source>
        <dbReference type="SAM" id="MobiDB-lite"/>
    </source>
</evidence>
<reference evidence="4 5" key="1">
    <citation type="submission" date="2017-12" db="EMBL/GenBank/DDBJ databases">
        <title>Sequencing, de novo assembly and annotation of complete genome of a new Thraustochytrid species, strain FCC1311.</title>
        <authorList>
            <person name="Sedici K."/>
            <person name="Godart F."/>
            <person name="Aiese Cigliano R."/>
            <person name="Sanseverino W."/>
            <person name="Barakat M."/>
            <person name="Ortet P."/>
            <person name="Marechal E."/>
            <person name="Cagnac O."/>
            <person name="Amato A."/>
        </authorList>
    </citation>
    <scope>NUCLEOTIDE SEQUENCE [LARGE SCALE GENOMIC DNA]</scope>
</reference>
<feature type="domain" description="WKF" evidence="3">
    <location>
        <begin position="75"/>
        <end position="137"/>
    </location>
</feature>
<dbReference type="OrthoDB" id="10261563at2759"/>
<feature type="region of interest" description="Disordered" evidence="2">
    <location>
        <begin position="1"/>
        <end position="59"/>
    </location>
</feature>
<keyword evidence="1" id="KW-0175">Coiled coil</keyword>
<sequence length="204" mass="23122">MAEAQASKKRKRAKPENPGEKAKPDREEKRKRREAKIKDDEARRLANQAARAAAEKRKADAEKKRLLKRAKAAEAYLLQWKNHRDAWKFSKVQQIWILQHLLDRKAVGKSLFQTAVLDYLKSIQGQALQRARADAAKIVSDIEADGQTLADRIGRLEKKFGEAAAADEEQRAKLEYKVKSLRAKYKRAKQIVAAIDSVAPPAES</sequence>
<dbReference type="Proteomes" id="UP000241890">
    <property type="component" value="Unassembled WGS sequence"/>
</dbReference>
<evidence type="ECO:0000313" key="4">
    <source>
        <dbReference type="EMBL" id="GBG31720.1"/>
    </source>
</evidence>
<dbReference type="AlphaFoldDB" id="A0A2R5GLG7"/>
<dbReference type="InterPro" id="IPR019327">
    <property type="entry name" value="WKF"/>
</dbReference>
<proteinExistence type="predicted"/>
<gene>
    <name evidence="4" type="ORF">FCC1311_079452</name>
</gene>
<name>A0A2R5GLG7_9STRA</name>